<organism evidence="2 3">
    <name type="scientific">Eleusine coracana subsp. coracana</name>
    <dbReference type="NCBI Taxonomy" id="191504"/>
    <lineage>
        <taxon>Eukaryota</taxon>
        <taxon>Viridiplantae</taxon>
        <taxon>Streptophyta</taxon>
        <taxon>Embryophyta</taxon>
        <taxon>Tracheophyta</taxon>
        <taxon>Spermatophyta</taxon>
        <taxon>Magnoliopsida</taxon>
        <taxon>Liliopsida</taxon>
        <taxon>Poales</taxon>
        <taxon>Poaceae</taxon>
        <taxon>PACMAD clade</taxon>
        <taxon>Chloridoideae</taxon>
        <taxon>Cynodonteae</taxon>
        <taxon>Eleusininae</taxon>
        <taxon>Eleusine</taxon>
    </lineage>
</organism>
<name>A0AAV5F3C6_ELECO</name>
<reference evidence="2" key="1">
    <citation type="journal article" date="2018" name="DNA Res.">
        <title>Multiple hybrid de novo genome assembly of finger millet, an orphan allotetraploid crop.</title>
        <authorList>
            <person name="Hatakeyama M."/>
            <person name="Aluri S."/>
            <person name="Balachadran M.T."/>
            <person name="Sivarajan S.R."/>
            <person name="Patrignani A."/>
            <person name="Gruter S."/>
            <person name="Poveda L."/>
            <person name="Shimizu-Inatsugi R."/>
            <person name="Baeten J."/>
            <person name="Francoijs K.J."/>
            <person name="Nataraja K.N."/>
            <person name="Reddy Y.A.N."/>
            <person name="Phadnis S."/>
            <person name="Ravikumar R.L."/>
            <person name="Schlapbach R."/>
            <person name="Sreeman S.M."/>
            <person name="Shimizu K.K."/>
        </authorList>
    </citation>
    <scope>NUCLEOTIDE SEQUENCE</scope>
</reference>
<feature type="region of interest" description="Disordered" evidence="1">
    <location>
        <begin position="1"/>
        <end position="20"/>
    </location>
</feature>
<comment type="caution">
    <text evidence="2">The sequence shown here is derived from an EMBL/GenBank/DDBJ whole genome shotgun (WGS) entry which is preliminary data.</text>
</comment>
<dbReference type="Proteomes" id="UP001054889">
    <property type="component" value="Unassembled WGS sequence"/>
</dbReference>
<evidence type="ECO:0000256" key="1">
    <source>
        <dbReference type="SAM" id="MobiDB-lite"/>
    </source>
</evidence>
<dbReference type="EMBL" id="BQKI01000081">
    <property type="protein sequence ID" value="GJN28830.1"/>
    <property type="molecule type" value="Genomic_DNA"/>
</dbReference>
<dbReference type="AlphaFoldDB" id="A0AAV5F3C6"/>
<evidence type="ECO:0000313" key="3">
    <source>
        <dbReference type="Proteomes" id="UP001054889"/>
    </source>
</evidence>
<sequence length="119" mass="13102">MVRVRETTPTTSSTIGGGDMYDRELSSDLVEVGACQRAERRRLGDLRKSPDGLLTCCCLLERRGGSRLQGSAGLLFAGEKGLLRRQQFGLFLIFFHTQPNFSPFFRALSAAASRAVQFA</sequence>
<keyword evidence="3" id="KW-1185">Reference proteome</keyword>
<protein>
    <submittedName>
        <fullName evidence="2">Uncharacterized protein</fullName>
    </submittedName>
</protein>
<gene>
    <name evidence="2" type="primary">gb16999</name>
    <name evidence="2" type="ORF">PR202_gb16999</name>
</gene>
<reference evidence="2" key="2">
    <citation type="submission" date="2021-12" db="EMBL/GenBank/DDBJ databases">
        <title>Resequencing data analysis of finger millet.</title>
        <authorList>
            <person name="Hatakeyama M."/>
            <person name="Aluri S."/>
            <person name="Balachadran M.T."/>
            <person name="Sivarajan S.R."/>
            <person name="Poveda L."/>
            <person name="Shimizu-Inatsugi R."/>
            <person name="Schlapbach R."/>
            <person name="Sreeman S.M."/>
            <person name="Shimizu K.K."/>
        </authorList>
    </citation>
    <scope>NUCLEOTIDE SEQUENCE</scope>
</reference>
<evidence type="ECO:0000313" key="2">
    <source>
        <dbReference type="EMBL" id="GJN28830.1"/>
    </source>
</evidence>
<accession>A0AAV5F3C6</accession>
<proteinExistence type="predicted"/>